<name>C6HWC5_9BACT</name>
<dbReference type="InterPro" id="IPR024064">
    <property type="entry name" value="FdhE-like_sf"/>
</dbReference>
<dbReference type="PANTHER" id="PTHR37689">
    <property type="entry name" value="PROTEIN FDHE"/>
    <property type="match status" value="1"/>
</dbReference>
<evidence type="ECO:0000313" key="1">
    <source>
        <dbReference type="EMBL" id="EES53103.1"/>
    </source>
</evidence>
<reference evidence="1 2" key="1">
    <citation type="journal article" date="2009" name="Appl. Environ. Microbiol.">
        <title>Community genomic and proteomic analyses of chemoautotrophic iron-oxidizing "Leptospirillum rubarum" (Group II) and "Leptospirillum ferrodiazotrophum" (Group III) bacteria in acid mine drainage biofilms.</title>
        <authorList>
            <person name="Goltsman D.S."/>
            <person name="Denef V.J."/>
            <person name="Singer S.W."/>
            <person name="VerBerkmoes N.C."/>
            <person name="Lefsrud M."/>
            <person name="Mueller R.S."/>
            <person name="Dick G.J."/>
            <person name="Sun C.L."/>
            <person name="Wheeler K.E."/>
            <person name="Zemla A."/>
            <person name="Baker B.J."/>
            <person name="Hauser L."/>
            <person name="Land M."/>
            <person name="Shah M.B."/>
            <person name="Thelen M.P."/>
            <person name="Hettich R.L."/>
            <person name="Banfield J.F."/>
        </authorList>
    </citation>
    <scope>NUCLEOTIDE SEQUENCE [LARGE SCALE GENOMIC DNA]</scope>
</reference>
<evidence type="ECO:0000313" key="2">
    <source>
        <dbReference type="Proteomes" id="UP000009374"/>
    </source>
</evidence>
<dbReference type="SUPFAM" id="SSF144020">
    <property type="entry name" value="FdhE-like"/>
    <property type="match status" value="1"/>
</dbReference>
<proteinExistence type="predicted"/>
<dbReference type="CDD" id="cd16341">
    <property type="entry name" value="FdhE"/>
    <property type="match status" value="1"/>
</dbReference>
<dbReference type="GO" id="GO:0008199">
    <property type="term" value="F:ferric iron binding"/>
    <property type="evidence" value="ECO:0007669"/>
    <property type="project" value="TreeGrafter"/>
</dbReference>
<dbReference type="Gene3D" id="3.90.1670.10">
    <property type="entry name" value="FdhE-like domain"/>
    <property type="match status" value="1"/>
</dbReference>
<dbReference type="GO" id="GO:0005829">
    <property type="term" value="C:cytosol"/>
    <property type="evidence" value="ECO:0007669"/>
    <property type="project" value="TreeGrafter"/>
</dbReference>
<dbReference type="PANTHER" id="PTHR37689:SF1">
    <property type="entry name" value="PROTEIN FDHE"/>
    <property type="match status" value="1"/>
</dbReference>
<sequence length="302" mass="34091">MDQSKREKLLAEHMRARPHLREIFQFLEKIEEVRNASAPDDLLSLVDLRDASVKDRLSRGIPLIDRPGFARLSLPHTGGTFRKLLTVMRQGGGEREVFASRIATFIRSEGGEEGAVIARILSREDGYLDGVSQTMEVPRPLLVFLIKMSLRSSFERLHETLLAVLRGLAWEYTHCPVCGAPPVIGQAMDNDHRRYYCFFCSWHWETRPLAGCPSCGEMDTELFNLLYKHPNEHQGLLACESCGTYLKMVDQREGPDLLNPDIQEILGLHLDMAAGELGLRPLGQPLSQAETIVRPGIDDYRP</sequence>
<dbReference type="AlphaFoldDB" id="C6HWC5"/>
<dbReference type="GO" id="GO:0051604">
    <property type="term" value="P:protein maturation"/>
    <property type="evidence" value="ECO:0007669"/>
    <property type="project" value="TreeGrafter"/>
</dbReference>
<dbReference type="InterPro" id="IPR006452">
    <property type="entry name" value="Formate_DH_accessory"/>
</dbReference>
<dbReference type="Proteomes" id="UP000009374">
    <property type="component" value="Unassembled WGS sequence"/>
</dbReference>
<organism evidence="1 2">
    <name type="scientific">Leptospirillum ferrodiazotrophum</name>
    <dbReference type="NCBI Taxonomy" id="412449"/>
    <lineage>
        <taxon>Bacteria</taxon>
        <taxon>Pseudomonadati</taxon>
        <taxon>Nitrospirota</taxon>
        <taxon>Nitrospiria</taxon>
        <taxon>Nitrospirales</taxon>
        <taxon>Nitrospiraceae</taxon>
        <taxon>Leptospirillum</taxon>
    </lineage>
</organism>
<protein>
    <submittedName>
        <fullName evidence="1">Probable formate dehydrogenase accessory protein</fullName>
    </submittedName>
</protein>
<dbReference type="EMBL" id="GG693869">
    <property type="protein sequence ID" value="EES53103.1"/>
    <property type="molecule type" value="Genomic_DNA"/>
</dbReference>
<gene>
    <name evidence="1" type="ORF">UBAL3_80420053</name>
</gene>
<keyword evidence="2" id="KW-1185">Reference proteome</keyword>
<accession>C6HWC5</accession>